<keyword evidence="1" id="KW-1133">Transmembrane helix</keyword>
<feature type="transmembrane region" description="Helical" evidence="1">
    <location>
        <begin position="114"/>
        <end position="131"/>
    </location>
</feature>
<keyword evidence="1" id="KW-0812">Transmembrane</keyword>
<feature type="transmembrane region" description="Helical" evidence="1">
    <location>
        <begin position="14"/>
        <end position="34"/>
    </location>
</feature>
<gene>
    <name evidence="2" type="ORF">GCM10009710_22970</name>
</gene>
<proteinExistence type="predicted"/>
<dbReference type="EMBL" id="BAAAME010000004">
    <property type="protein sequence ID" value="GAA1742260.1"/>
    <property type="molecule type" value="Genomic_DNA"/>
</dbReference>
<sequence length="213" mass="22120">MAQTTAARSTSARVAFKLGLGLLGLVAIVTEVATLVERGSFDATRFFAYFTILSNVLVAGTLILSAVLTASGRGAALDAVRGAVTVYILVVGIGFAVLLSGLDDLVFTAVPWDNVVLHYLVPIGVLIDFVVDPPERRLPFGSSLVWLVFPLAYLAVSLVRGEASGWYPYPFLDPATDGVAAVAVTSLGLLALGAALTAGVCALSRRGAPRPSD</sequence>
<feature type="transmembrane region" description="Helical" evidence="1">
    <location>
        <begin position="138"/>
        <end position="159"/>
    </location>
</feature>
<organism evidence="2 3">
    <name type="scientific">Aeromicrobium alkaliterrae</name>
    <dbReference type="NCBI Taxonomy" id="302168"/>
    <lineage>
        <taxon>Bacteria</taxon>
        <taxon>Bacillati</taxon>
        <taxon>Actinomycetota</taxon>
        <taxon>Actinomycetes</taxon>
        <taxon>Propionibacteriales</taxon>
        <taxon>Nocardioidaceae</taxon>
        <taxon>Aeromicrobium</taxon>
    </lineage>
</organism>
<feature type="transmembrane region" description="Helical" evidence="1">
    <location>
        <begin position="46"/>
        <end position="70"/>
    </location>
</feature>
<dbReference type="InterPro" id="IPR049713">
    <property type="entry name" value="Pr6Pr-like"/>
</dbReference>
<evidence type="ECO:0000256" key="1">
    <source>
        <dbReference type="SAM" id="Phobius"/>
    </source>
</evidence>
<dbReference type="Proteomes" id="UP001501057">
    <property type="component" value="Unassembled WGS sequence"/>
</dbReference>
<reference evidence="3" key="1">
    <citation type="journal article" date="2019" name="Int. J. Syst. Evol. Microbiol.">
        <title>The Global Catalogue of Microorganisms (GCM) 10K type strain sequencing project: providing services to taxonomists for standard genome sequencing and annotation.</title>
        <authorList>
            <consortium name="The Broad Institute Genomics Platform"/>
            <consortium name="The Broad Institute Genome Sequencing Center for Infectious Disease"/>
            <person name="Wu L."/>
            <person name="Ma J."/>
        </authorList>
    </citation>
    <scope>NUCLEOTIDE SEQUENCE [LARGE SCALE GENOMIC DNA]</scope>
    <source>
        <strain evidence="3">JCM 13518</strain>
    </source>
</reference>
<keyword evidence="1" id="KW-0472">Membrane</keyword>
<evidence type="ECO:0000313" key="3">
    <source>
        <dbReference type="Proteomes" id="UP001501057"/>
    </source>
</evidence>
<feature type="transmembrane region" description="Helical" evidence="1">
    <location>
        <begin position="82"/>
        <end position="102"/>
    </location>
</feature>
<protein>
    <recommendedName>
        <fullName evidence="4">Integral membrane regulator</fullName>
    </recommendedName>
</protein>
<accession>A0ABP4W1M1</accession>
<name>A0ABP4W1M1_9ACTN</name>
<evidence type="ECO:0000313" key="2">
    <source>
        <dbReference type="EMBL" id="GAA1742260.1"/>
    </source>
</evidence>
<evidence type="ECO:0008006" key="4">
    <source>
        <dbReference type="Google" id="ProtNLM"/>
    </source>
</evidence>
<keyword evidence="3" id="KW-1185">Reference proteome</keyword>
<feature type="transmembrane region" description="Helical" evidence="1">
    <location>
        <begin position="179"/>
        <end position="203"/>
    </location>
</feature>
<comment type="caution">
    <text evidence="2">The sequence shown here is derived from an EMBL/GenBank/DDBJ whole genome shotgun (WGS) entry which is preliminary data.</text>
</comment>
<dbReference type="NCBIfam" id="NF038065">
    <property type="entry name" value="Pr6Pr"/>
    <property type="match status" value="1"/>
</dbReference>
<dbReference type="RefSeq" id="WP_344201570.1">
    <property type="nucleotide sequence ID" value="NZ_BAAAME010000004.1"/>
</dbReference>